<accession>A0A4U5MV38</accession>
<dbReference type="Proteomes" id="UP000298663">
    <property type="component" value="Unassembled WGS sequence"/>
</dbReference>
<evidence type="ECO:0000313" key="2">
    <source>
        <dbReference type="Proteomes" id="UP000298663"/>
    </source>
</evidence>
<proteinExistence type="predicted"/>
<name>A0A4U5MV38_STECR</name>
<reference evidence="1 2" key="2">
    <citation type="journal article" date="2019" name="G3 (Bethesda)">
        <title>Hybrid Assembly of the Genome of the Entomopathogenic Nematode Steinernema carpocapsae Identifies the X-Chromosome.</title>
        <authorList>
            <person name="Serra L."/>
            <person name="Macchietto M."/>
            <person name="Macias-Munoz A."/>
            <person name="McGill C.J."/>
            <person name="Rodriguez I.M."/>
            <person name="Rodriguez B."/>
            <person name="Murad R."/>
            <person name="Mortazavi A."/>
        </authorList>
    </citation>
    <scope>NUCLEOTIDE SEQUENCE [LARGE SCALE GENOMIC DNA]</scope>
    <source>
        <strain evidence="1 2">ALL</strain>
    </source>
</reference>
<sequence>MHEYRRSEFSLSIAFSTIRRIAYDGFTDYGTHFNCKICRKRLKKAQLCVSTRHRQVHENDAGEAAVPDSKQRKLAFSSVDITAEFVFALSRELARVKLNRSVRYSLRSTCNMALNCKMSKNVAKRTVFTHQRFVRTLCLAHLVCAPLVILTARVQSSPKPTSLNAFVICFIVFRAS</sequence>
<protein>
    <submittedName>
        <fullName evidence="1">Uncharacterized protein</fullName>
    </submittedName>
</protein>
<evidence type="ECO:0000313" key="1">
    <source>
        <dbReference type="EMBL" id="TKR73604.1"/>
    </source>
</evidence>
<dbReference type="EMBL" id="AZBU02000006">
    <property type="protein sequence ID" value="TKR73604.1"/>
    <property type="molecule type" value="Genomic_DNA"/>
</dbReference>
<gene>
    <name evidence="1" type="ORF">L596_020899</name>
</gene>
<dbReference type="AlphaFoldDB" id="A0A4U5MV38"/>
<organism evidence="1 2">
    <name type="scientific">Steinernema carpocapsae</name>
    <name type="common">Entomopathogenic nematode</name>
    <dbReference type="NCBI Taxonomy" id="34508"/>
    <lineage>
        <taxon>Eukaryota</taxon>
        <taxon>Metazoa</taxon>
        <taxon>Ecdysozoa</taxon>
        <taxon>Nematoda</taxon>
        <taxon>Chromadorea</taxon>
        <taxon>Rhabditida</taxon>
        <taxon>Tylenchina</taxon>
        <taxon>Panagrolaimomorpha</taxon>
        <taxon>Strongyloidoidea</taxon>
        <taxon>Steinernematidae</taxon>
        <taxon>Steinernema</taxon>
    </lineage>
</organism>
<keyword evidence="2" id="KW-1185">Reference proteome</keyword>
<reference evidence="1 2" key="1">
    <citation type="journal article" date="2015" name="Genome Biol.">
        <title>Comparative genomics of Steinernema reveals deeply conserved gene regulatory networks.</title>
        <authorList>
            <person name="Dillman A.R."/>
            <person name="Macchietto M."/>
            <person name="Porter C.F."/>
            <person name="Rogers A."/>
            <person name="Williams B."/>
            <person name="Antoshechkin I."/>
            <person name="Lee M.M."/>
            <person name="Goodwin Z."/>
            <person name="Lu X."/>
            <person name="Lewis E.E."/>
            <person name="Goodrich-Blair H."/>
            <person name="Stock S.P."/>
            <person name="Adams B.J."/>
            <person name="Sternberg P.W."/>
            <person name="Mortazavi A."/>
        </authorList>
    </citation>
    <scope>NUCLEOTIDE SEQUENCE [LARGE SCALE GENOMIC DNA]</scope>
    <source>
        <strain evidence="1 2">ALL</strain>
    </source>
</reference>
<comment type="caution">
    <text evidence="1">The sequence shown here is derived from an EMBL/GenBank/DDBJ whole genome shotgun (WGS) entry which is preliminary data.</text>
</comment>